<evidence type="ECO:0000256" key="4">
    <source>
        <dbReference type="ARBA" id="ARBA00023163"/>
    </source>
</evidence>
<dbReference type="Gene3D" id="1.10.10.10">
    <property type="entry name" value="Winged helix-like DNA-binding domain superfamily/Winged helix DNA-binding domain"/>
    <property type="match status" value="1"/>
</dbReference>
<dbReference type="InterPro" id="IPR000847">
    <property type="entry name" value="LysR_HTH_N"/>
</dbReference>
<comment type="caution">
    <text evidence="6">The sequence shown here is derived from an EMBL/GenBank/DDBJ whole genome shotgun (WGS) entry which is preliminary data.</text>
</comment>
<gene>
    <name evidence="6" type="ORF">H8704_10040</name>
</gene>
<evidence type="ECO:0000313" key="7">
    <source>
        <dbReference type="Proteomes" id="UP000606193"/>
    </source>
</evidence>
<dbReference type="Proteomes" id="UP000606193">
    <property type="component" value="Unassembled WGS sequence"/>
</dbReference>
<dbReference type="EMBL" id="JACRSX010000014">
    <property type="protein sequence ID" value="MBC8562959.1"/>
    <property type="molecule type" value="Genomic_DNA"/>
</dbReference>
<evidence type="ECO:0000256" key="1">
    <source>
        <dbReference type="ARBA" id="ARBA00009437"/>
    </source>
</evidence>
<dbReference type="InterPro" id="IPR036388">
    <property type="entry name" value="WH-like_DNA-bd_sf"/>
</dbReference>
<dbReference type="SUPFAM" id="SSF53850">
    <property type="entry name" value="Periplasmic binding protein-like II"/>
    <property type="match status" value="1"/>
</dbReference>
<organism evidence="6 7">
    <name type="scientific">Jutongia huaianensis</name>
    <dbReference type="NCBI Taxonomy" id="2763668"/>
    <lineage>
        <taxon>Bacteria</taxon>
        <taxon>Bacillati</taxon>
        <taxon>Bacillota</taxon>
        <taxon>Clostridia</taxon>
        <taxon>Lachnospirales</taxon>
        <taxon>Lachnospiraceae</taxon>
        <taxon>Jutongia</taxon>
    </lineage>
</organism>
<evidence type="ECO:0000256" key="3">
    <source>
        <dbReference type="ARBA" id="ARBA00023125"/>
    </source>
</evidence>
<accession>A0ABR7N349</accession>
<evidence type="ECO:0000259" key="5">
    <source>
        <dbReference type="PROSITE" id="PS50931"/>
    </source>
</evidence>
<keyword evidence="2" id="KW-0805">Transcription regulation</keyword>
<dbReference type="PRINTS" id="PR00039">
    <property type="entry name" value="HTHLYSR"/>
</dbReference>
<proteinExistence type="inferred from homology"/>
<dbReference type="InterPro" id="IPR036390">
    <property type="entry name" value="WH_DNA-bd_sf"/>
</dbReference>
<evidence type="ECO:0000313" key="6">
    <source>
        <dbReference type="EMBL" id="MBC8562959.1"/>
    </source>
</evidence>
<comment type="similarity">
    <text evidence="1">Belongs to the LysR transcriptional regulatory family.</text>
</comment>
<feature type="domain" description="HTH lysR-type" evidence="5">
    <location>
        <begin position="1"/>
        <end position="58"/>
    </location>
</feature>
<dbReference type="PANTHER" id="PTHR30346:SF28">
    <property type="entry name" value="HTH-TYPE TRANSCRIPTIONAL REGULATOR CYNR"/>
    <property type="match status" value="1"/>
</dbReference>
<dbReference type="RefSeq" id="WP_022464659.1">
    <property type="nucleotide sequence ID" value="NZ_JACRSX010000014.1"/>
</dbReference>
<keyword evidence="7" id="KW-1185">Reference proteome</keyword>
<keyword evidence="4" id="KW-0804">Transcription</keyword>
<dbReference type="InterPro" id="IPR005119">
    <property type="entry name" value="LysR_subst-bd"/>
</dbReference>
<keyword evidence="3" id="KW-0238">DNA-binding</keyword>
<protein>
    <submittedName>
        <fullName evidence="6">LysR family transcriptional regulator</fullName>
    </submittedName>
</protein>
<evidence type="ECO:0000256" key="2">
    <source>
        <dbReference type="ARBA" id="ARBA00023015"/>
    </source>
</evidence>
<reference evidence="6 7" key="1">
    <citation type="submission" date="2020-08" db="EMBL/GenBank/DDBJ databases">
        <title>Genome public.</title>
        <authorList>
            <person name="Liu C."/>
            <person name="Sun Q."/>
        </authorList>
    </citation>
    <scope>NUCLEOTIDE SEQUENCE [LARGE SCALE GENOMIC DNA]</scope>
    <source>
        <strain evidence="6 7">NSJ-37</strain>
    </source>
</reference>
<dbReference type="PANTHER" id="PTHR30346">
    <property type="entry name" value="TRANSCRIPTIONAL DUAL REGULATOR HCAR-RELATED"/>
    <property type="match status" value="1"/>
</dbReference>
<dbReference type="Pfam" id="PF03466">
    <property type="entry name" value="LysR_substrate"/>
    <property type="match status" value="1"/>
</dbReference>
<name>A0ABR7N349_9FIRM</name>
<dbReference type="Pfam" id="PF00126">
    <property type="entry name" value="HTH_1"/>
    <property type="match status" value="1"/>
</dbReference>
<dbReference type="Gene3D" id="3.40.190.290">
    <property type="match status" value="1"/>
</dbReference>
<sequence>MELFQLRYFLAVAQFEHVTKAAESLHVAQPAVSQAIRHLEEELDVTLFDRENHHISLNSSGKLLQSKLLPIMSSLDRLPEEIKEASLKQPVIHMNLRSASAIITNCIIAYRNIHPEIKFKLSQKPDDPTADYIISAVRSDTELLPSQHLLFQEDFYLAVPANSRMASLSSIKLEKTAKESYVSLESNRPLRAICDLFCQSIHFTPNIVYESDNPETVRDLIAAGLGVGFWPQYCWKKPSPDQVRLLSINNPDCSRQVIASIPKASAQNPAIMEFHTYLTDWIQKNLLSE</sequence>
<dbReference type="SUPFAM" id="SSF46785">
    <property type="entry name" value="Winged helix' DNA-binding domain"/>
    <property type="match status" value="1"/>
</dbReference>
<dbReference type="PROSITE" id="PS50931">
    <property type="entry name" value="HTH_LYSR"/>
    <property type="match status" value="1"/>
</dbReference>